<evidence type="ECO:0000313" key="3">
    <source>
        <dbReference type="EMBL" id="KAG5189721.1"/>
    </source>
</evidence>
<proteinExistence type="predicted"/>
<evidence type="ECO:0000256" key="1">
    <source>
        <dbReference type="SAM" id="MobiDB-lite"/>
    </source>
</evidence>
<feature type="compositionally biased region" description="Basic residues" evidence="1">
    <location>
        <begin position="19"/>
        <end position="29"/>
    </location>
</feature>
<keyword evidence="4" id="KW-1185">Reference proteome</keyword>
<feature type="region of interest" description="Disordered" evidence="1">
    <location>
        <begin position="306"/>
        <end position="349"/>
    </location>
</feature>
<keyword evidence="2" id="KW-1133">Transmembrane helix</keyword>
<reference evidence="3" key="1">
    <citation type="submission" date="2021-02" db="EMBL/GenBank/DDBJ databases">
        <title>First Annotated Genome of the Yellow-green Alga Tribonema minus.</title>
        <authorList>
            <person name="Mahan K.M."/>
        </authorList>
    </citation>
    <scope>NUCLEOTIDE SEQUENCE</scope>
    <source>
        <strain evidence="3">UTEX B ZZ1240</strain>
    </source>
</reference>
<accession>A0A835ZAU9</accession>
<keyword evidence="2" id="KW-0812">Transmembrane</keyword>
<feature type="region of interest" description="Disordered" evidence="1">
    <location>
        <begin position="19"/>
        <end position="59"/>
    </location>
</feature>
<feature type="transmembrane region" description="Helical" evidence="2">
    <location>
        <begin position="213"/>
        <end position="234"/>
    </location>
</feature>
<keyword evidence="2" id="KW-0472">Membrane</keyword>
<feature type="transmembrane region" description="Helical" evidence="2">
    <location>
        <begin position="172"/>
        <end position="193"/>
    </location>
</feature>
<organism evidence="3 4">
    <name type="scientific">Tribonema minus</name>
    <dbReference type="NCBI Taxonomy" id="303371"/>
    <lineage>
        <taxon>Eukaryota</taxon>
        <taxon>Sar</taxon>
        <taxon>Stramenopiles</taxon>
        <taxon>Ochrophyta</taxon>
        <taxon>PX clade</taxon>
        <taxon>Xanthophyceae</taxon>
        <taxon>Tribonematales</taxon>
        <taxon>Tribonemataceae</taxon>
        <taxon>Tribonema</taxon>
    </lineage>
</organism>
<comment type="caution">
    <text evidence="3">The sequence shown here is derived from an EMBL/GenBank/DDBJ whole genome shotgun (WGS) entry which is preliminary data.</text>
</comment>
<dbReference type="EMBL" id="JAFCMP010000046">
    <property type="protein sequence ID" value="KAG5189721.1"/>
    <property type="molecule type" value="Genomic_DNA"/>
</dbReference>
<name>A0A835ZAU9_9STRA</name>
<evidence type="ECO:0000313" key="4">
    <source>
        <dbReference type="Proteomes" id="UP000664859"/>
    </source>
</evidence>
<evidence type="ECO:0000256" key="2">
    <source>
        <dbReference type="SAM" id="Phobius"/>
    </source>
</evidence>
<dbReference type="AlphaFoldDB" id="A0A835ZAU9"/>
<protein>
    <submittedName>
        <fullName evidence="3">Uncharacterized protein</fullName>
    </submittedName>
</protein>
<gene>
    <name evidence="3" type="ORF">JKP88DRAFT_275423</name>
</gene>
<dbReference type="Proteomes" id="UP000664859">
    <property type="component" value="Unassembled WGS sequence"/>
</dbReference>
<sequence length="349" mass="37565">MAPNAWGGNLVQPITALRRGARRRRRRRSATAAVYARRATAAPLSGSSDRSPNALDGRRRQERQRLVLQQELQSTVLRNAHDDGVGGGRMPVDYELTLIKLQHRYYCSGPCSKVYGALKHKSAEEVAHFIADRIIGVFGGGEMGGGLTGIEDICERKRKRKRGRGRRGVKNYVFRFLPGASTAINATTAVSYFQAGNYPAAGLYALGTLPLPFSSWVGFIFGSAATATETGTLFNRFLHMMLTVLSNPQYIASGASVILWLSARLQFIPGVAVVGKIASEATIKMSALIAGIFGTADHALHKVEWSKSDDSGAKSNGAQSDDVKAANAEAPKDSSVPPPRQDSKEAPAH</sequence>
<feature type="compositionally biased region" description="Low complexity" evidence="1">
    <location>
        <begin position="30"/>
        <end position="42"/>
    </location>
</feature>